<evidence type="ECO:0000256" key="7">
    <source>
        <dbReference type="SAM" id="MobiDB-lite"/>
    </source>
</evidence>
<dbReference type="EMBL" id="CAJHNJ030000047">
    <property type="protein sequence ID" value="CAG9132142.1"/>
    <property type="molecule type" value="Genomic_DNA"/>
</dbReference>
<dbReference type="GO" id="GO:0016020">
    <property type="term" value="C:membrane"/>
    <property type="evidence" value="ECO:0007669"/>
    <property type="project" value="UniProtKB-SubCell"/>
</dbReference>
<dbReference type="AlphaFoldDB" id="A0A8S4FZR1"/>
<evidence type="ECO:0000256" key="4">
    <source>
        <dbReference type="ARBA" id="ARBA00022989"/>
    </source>
</evidence>
<proteinExistence type="inferred from homology"/>
<keyword evidence="4 8" id="KW-1133">Transmembrane helix</keyword>
<feature type="transmembrane region" description="Helical" evidence="8">
    <location>
        <begin position="15"/>
        <end position="38"/>
    </location>
</feature>
<protein>
    <recommendedName>
        <fullName evidence="6">Protein ST7 homolog</fullName>
    </recommendedName>
</protein>
<evidence type="ECO:0000256" key="5">
    <source>
        <dbReference type="ARBA" id="ARBA00023136"/>
    </source>
</evidence>
<dbReference type="PANTHER" id="PTHR12745">
    <property type="entry name" value="SUPPRESSION OF TUMORIGENICITY 7"/>
    <property type="match status" value="1"/>
</dbReference>
<dbReference type="Proteomes" id="UP000653454">
    <property type="component" value="Unassembled WGS sequence"/>
</dbReference>
<dbReference type="Pfam" id="PF04184">
    <property type="entry name" value="ST7"/>
    <property type="match status" value="1"/>
</dbReference>
<keyword evidence="10" id="KW-1185">Reference proteome</keyword>
<accession>A0A8S4FZR1</accession>
<evidence type="ECO:0000256" key="1">
    <source>
        <dbReference type="ARBA" id="ARBA00004141"/>
    </source>
</evidence>
<keyword evidence="3 8" id="KW-0812">Transmembrane</keyword>
<evidence type="ECO:0000256" key="2">
    <source>
        <dbReference type="ARBA" id="ARBA00009751"/>
    </source>
</evidence>
<comment type="caution">
    <text evidence="9">The sequence shown here is derived from an EMBL/GenBank/DDBJ whole genome shotgun (WGS) entry which is preliminary data.</text>
</comment>
<name>A0A8S4FZR1_PLUXY</name>
<organism evidence="9 10">
    <name type="scientific">Plutella xylostella</name>
    <name type="common">Diamondback moth</name>
    <name type="synonym">Plutella maculipennis</name>
    <dbReference type="NCBI Taxonomy" id="51655"/>
    <lineage>
        <taxon>Eukaryota</taxon>
        <taxon>Metazoa</taxon>
        <taxon>Ecdysozoa</taxon>
        <taxon>Arthropoda</taxon>
        <taxon>Hexapoda</taxon>
        <taxon>Insecta</taxon>
        <taxon>Pterygota</taxon>
        <taxon>Neoptera</taxon>
        <taxon>Endopterygota</taxon>
        <taxon>Lepidoptera</taxon>
        <taxon>Glossata</taxon>
        <taxon>Ditrysia</taxon>
        <taxon>Yponomeutoidea</taxon>
        <taxon>Plutellidae</taxon>
        <taxon>Plutella</taxon>
    </lineage>
</organism>
<evidence type="ECO:0000256" key="6">
    <source>
        <dbReference type="ARBA" id="ARBA00040270"/>
    </source>
</evidence>
<evidence type="ECO:0000256" key="3">
    <source>
        <dbReference type="ARBA" id="ARBA00022692"/>
    </source>
</evidence>
<gene>
    <name evidence="9" type="ORF">PLXY2_LOCUS10506</name>
</gene>
<comment type="similarity">
    <text evidence="2">Belongs to the ST7 family.</text>
</comment>
<dbReference type="PANTHER" id="PTHR12745:SF6">
    <property type="entry name" value="PROTEIN ST7 HOMOLOG"/>
    <property type="match status" value="1"/>
</dbReference>
<keyword evidence="5 8" id="KW-0472">Membrane</keyword>
<evidence type="ECO:0000256" key="8">
    <source>
        <dbReference type="SAM" id="Phobius"/>
    </source>
</evidence>
<dbReference type="InterPro" id="IPR007311">
    <property type="entry name" value="ST7"/>
</dbReference>
<sequence>MWDSSSFLSALTPKFYVALTGTSSLISGLILIFEWWYFRKYGTSFIEQVSIGPWLGSGSNGENTAECKVWRNPLSLLRGAEYARLWAEGRAPLTYYDMNLSAQEHQSWFCAGGAGGAGRAARRAWRRAWRARGGSARRAQGSRRRGPLSPSTLNVPLHCCYWQKKTHPLCRRLNACFAAPCVARKLLARLPLQLPTTTLQLPTEPRGMQQSSPTLRGDLPCVPEGSAD</sequence>
<evidence type="ECO:0000313" key="9">
    <source>
        <dbReference type="EMBL" id="CAG9132142.1"/>
    </source>
</evidence>
<comment type="subcellular location">
    <subcellularLocation>
        <location evidence="1">Membrane</location>
        <topology evidence="1">Multi-pass membrane protein</topology>
    </subcellularLocation>
</comment>
<evidence type="ECO:0000313" key="10">
    <source>
        <dbReference type="Proteomes" id="UP000653454"/>
    </source>
</evidence>
<feature type="region of interest" description="Disordered" evidence="7">
    <location>
        <begin position="200"/>
        <end position="228"/>
    </location>
</feature>
<reference evidence="9" key="1">
    <citation type="submission" date="2020-11" db="EMBL/GenBank/DDBJ databases">
        <authorList>
            <person name="Whiteford S."/>
        </authorList>
    </citation>
    <scope>NUCLEOTIDE SEQUENCE</scope>
</reference>